<evidence type="ECO:0000313" key="3">
    <source>
        <dbReference type="EMBL" id="MBO8407485.1"/>
    </source>
</evidence>
<keyword evidence="1" id="KW-0175">Coiled coil</keyword>
<evidence type="ECO:0000313" key="4">
    <source>
        <dbReference type="Proteomes" id="UP000721442"/>
    </source>
</evidence>
<dbReference type="InterPro" id="IPR022753">
    <property type="entry name" value="T4SS_pilus_biogen_PilP"/>
</dbReference>
<feature type="coiled-coil region" evidence="1">
    <location>
        <begin position="68"/>
        <end position="157"/>
    </location>
</feature>
<proteinExistence type="predicted"/>
<organism evidence="3 4">
    <name type="scientific">Candidatus Enterousia excrementavium</name>
    <dbReference type="NCBI Taxonomy" id="2840789"/>
    <lineage>
        <taxon>Bacteria</taxon>
        <taxon>Pseudomonadati</taxon>
        <taxon>Pseudomonadota</taxon>
        <taxon>Alphaproteobacteria</taxon>
        <taxon>Candidatus Enterousia</taxon>
    </lineage>
</organism>
<reference evidence="3" key="2">
    <citation type="journal article" date="2021" name="PeerJ">
        <title>Extensive microbial diversity within the chicken gut microbiome revealed by metagenomics and culture.</title>
        <authorList>
            <person name="Gilroy R."/>
            <person name="Ravi A."/>
            <person name="Getino M."/>
            <person name="Pursley I."/>
            <person name="Horton D.L."/>
            <person name="Alikhan N.F."/>
            <person name="Baker D."/>
            <person name="Gharbi K."/>
            <person name="Hall N."/>
            <person name="Watson M."/>
            <person name="Adriaenssens E.M."/>
            <person name="Foster-Nyarko E."/>
            <person name="Jarju S."/>
            <person name="Secka A."/>
            <person name="Antonio M."/>
            <person name="Oren A."/>
            <person name="Chaudhuri R.R."/>
            <person name="La Ragione R."/>
            <person name="Hildebrand F."/>
            <person name="Pallen M.J."/>
        </authorList>
    </citation>
    <scope>NUCLEOTIDE SEQUENCE</scope>
    <source>
        <strain evidence="3">B1-16210</strain>
    </source>
</reference>
<dbReference type="NCBIfam" id="TIGR03021">
    <property type="entry name" value="pilP_fam"/>
    <property type="match status" value="1"/>
</dbReference>
<dbReference type="AlphaFoldDB" id="A0A940DEL8"/>
<feature type="chain" id="PRO_5038095268" evidence="2">
    <location>
        <begin position="26"/>
        <end position="242"/>
    </location>
</feature>
<dbReference type="Gene3D" id="1.10.287.1490">
    <property type="match status" value="1"/>
</dbReference>
<gene>
    <name evidence="3" type="primary">pilP</name>
    <name evidence="3" type="ORF">IAC77_03440</name>
</gene>
<keyword evidence="2" id="KW-0732">Signal</keyword>
<reference evidence="3" key="1">
    <citation type="submission" date="2020-10" db="EMBL/GenBank/DDBJ databases">
        <authorList>
            <person name="Gilroy R."/>
        </authorList>
    </citation>
    <scope>NUCLEOTIDE SEQUENCE</scope>
    <source>
        <strain evidence="3">B1-16210</strain>
    </source>
</reference>
<evidence type="ECO:0000256" key="2">
    <source>
        <dbReference type="SAM" id="SignalP"/>
    </source>
</evidence>
<feature type="signal peptide" evidence="2">
    <location>
        <begin position="1"/>
        <end position="25"/>
    </location>
</feature>
<dbReference type="Proteomes" id="UP000721442">
    <property type="component" value="Unassembled WGS sequence"/>
</dbReference>
<comment type="caution">
    <text evidence="3">The sequence shown here is derived from an EMBL/GenBank/DDBJ whole genome shotgun (WGS) entry which is preliminary data.</text>
</comment>
<name>A0A940DEL8_9PROT</name>
<dbReference type="EMBL" id="JADINE010000042">
    <property type="protein sequence ID" value="MBO8407485.1"/>
    <property type="molecule type" value="Genomic_DNA"/>
</dbReference>
<evidence type="ECO:0000256" key="1">
    <source>
        <dbReference type="SAM" id="Coils"/>
    </source>
</evidence>
<protein>
    <submittedName>
        <fullName evidence="3">Type IV pilus biogenesis protein PilP</fullName>
    </submittedName>
</protein>
<accession>A0A940DEL8</accession>
<sequence length="242" mass="26306">MQNKMKSLFTVLFAMLVCVPYGAVAAVAETAAQSGDVTDSNDIAEEMDAVSAAAVAAYNPDGSVFQQITDLEQEKVLMQLEKERAQLDLELDRLAAEKIKLHMEIDELSGRAEQQQQELENTQAKLEAEAARLEREKEELEAQTEELESRRATYATVTNTTSTSTQENKPAVNFDDQYRLVNVIGAGSQLQATIENLATGQKKTISVGKVVDGYTVQSISLDDGVVFTNGADVQALNVGKAN</sequence>